<sequence length="139" mass="16274">MTFTQAYVNLSSKGFIKPLDATPMPNLIPPTWNLNEYCHYHQKANNKTDNCFFLKHKIQDLIDNRTLINSNIITKPNIRKHPLPNYYRAPPPYQNWVQVYEIEWDCSKLIETTIVNINAVEVQGIWDEEDEVLKEAIAI</sequence>
<keyword evidence="2" id="KW-1185">Reference proteome</keyword>
<protein>
    <submittedName>
        <fullName evidence="1">Uncharacterized protein</fullName>
    </submittedName>
</protein>
<name>A0AAN7GBW9_QUERU</name>
<dbReference type="Proteomes" id="UP001324115">
    <property type="component" value="Unassembled WGS sequence"/>
</dbReference>
<reference evidence="1 2" key="1">
    <citation type="journal article" date="2023" name="G3 (Bethesda)">
        <title>A haplotype-resolved chromosome-scale genome for Quercus rubra L. provides insights into the genetics of adaptive traits for red oak species.</title>
        <authorList>
            <person name="Kapoor B."/>
            <person name="Jenkins J."/>
            <person name="Schmutz J."/>
            <person name="Zhebentyayeva T."/>
            <person name="Kuelheim C."/>
            <person name="Coggeshall M."/>
            <person name="Heim C."/>
            <person name="Lasky J.R."/>
            <person name="Leites L."/>
            <person name="Islam-Faridi N."/>
            <person name="Romero-Severson J."/>
            <person name="DeLeo V.L."/>
            <person name="Lucas S.M."/>
            <person name="Lazic D."/>
            <person name="Gailing O."/>
            <person name="Carlson J."/>
            <person name="Staton M."/>
        </authorList>
    </citation>
    <scope>NUCLEOTIDE SEQUENCE [LARGE SCALE GENOMIC DNA]</scope>
    <source>
        <strain evidence="1">Pseudo-F2</strain>
    </source>
</reference>
<evidence type="ECO:0000313" key="2">
    <source>
        <dbReference type="Proteomes" id="UP001324115"/>
    </source>
</evidence>
<dbReference type="AlphaFoldDB" id="A0AAN7GBW9"/>
<proteinExistence type="predicted"/>
<organism evidence="1 2">
    <name type="scientific">Quercus rubra</name>
    <name type="common">Northern red oak</name>
    <name type="synonym">Quercus borealis</name>
    <dbReference type="NCBI Taxonomy" id="3512"/>
    <lineage>
        <taxon>Eukaryota</taxon>
        <taxon>Viridiplantae</taxon>
        <taxon>Streptophyta</taxon>
        <taxon>Embryophyta</taxon>
        <taxon>Tracheophyta</taxon>
        <taxon>Spermatophyta</taxon>
        <taxon>Magnoliopsida</taxon>
        <taxon>eudicotyledons</taxon>
        <taxon>Gunneridae</taxon>
        <taxon>Pentapetalae</taxon>
        <taxon>rosids</taxon>
        <taxon>fabids</taxon>
        <taxon>Fagales</taxon>
        <taxon>Fagaceae</taxon>
        <taxon>Quercus</taxon>
    </lineage>
</organism>
<evidence type="ECO:0000313" key="1">
    <source>
        <dbReference type="EMBL" id="KAK4605675.1"/>
    </source>
</evidence>
<comment type="caution">
    <text evidence="1">The sequence shown here is derived from an EMBL/GenBank/DDBJ whole genome shotgun (WGS) entry which is preliminary data.</text>
</comment>
<gene>
    <name evidence="1" type="ORF">RGQ29_000113</name>
</gene>
<accession>A0AAN7GBW9</accession>
<dbReference type="EMBL" id="JAXUIC010000001">
    <property type="protein sequence ID" value="KAK4605675.1"/>
    <property type="molecule type" value="Genomic_DNA"/>
</dbReference>